<dbReference type="InterPro" id="IPR036236">
    <property type="entry name" value="Znf_C2H2_sf"/>
</dbReference>
<evidence type="ECO:0000313" key="2">
    <source>
        <dbReference type="EMBL" id="KAK1509637.1"/>
    </source>
</evidence>
<reference evidence="2 3" key="1">
    <citation type="submission" date="2016-10" db="EMBL/GenBank/DDBJ databases">
        <title>The genome sequence of Colletotrichum fioriniae PJ7.</title>
        <authorList>
            <person name="Baroncelli R."/>
        </authorList>
    </citation>
    <scope>NUCLEOTIDE SEQUENCE [LARGE SCALE GENOMIC DNA]</scope>
    <source>
        <strain evidence="2 3">Tom-12</strain>
    </source>
</reference>
<comment type="caution">
    <text evidence="2">The sequence shown here is derived from an EMBL/GenBank/DDBJ whole genome shotgun (WGS) entry which is preliminary data.</text>
</comment>
<dbReference type="Gene3D" id="3.30.160.60">
    <property type="entry name" value="Classic Zinc Finger"/>
    <property type="match status" value="1"/>
</dbReference>
<gene>
    <name evidence="2" type="ORF">CTAM01_01760</name>
</gene>
<dbReference type="SUPFAM" id="SSF57667">
    <property type="entry name" value="beta-beta-alpha zinc fingers"/>
    <property type="match status" value="1"/>
</dbReference>
<evidence type="ECO:0000259" key="1">
    <source>
        <dbReference type="PROSITE" id="PS00028"/>
    </source>
</evidence>
<dbReference type="Proteomes" id="UP001227543">
    <property type="component" value="Unassembled WGS sequence"/>
</dbReference>
<organism evidence="2 3">
    <name type="scientific">Colletotrichum tamarilloi</name>
    <dbReference type="NCBI Taxonomy" id="1209934"/>
    <lineage>
        <taxon>Eukaryota</taxon>
        <taxon>Fungi</taxon>
        <taxon>Dikarya</taxon>
        <taxon>Ascomycota</taxon>
        <taxon>Pezizomycotina</taxon>
        <taxon>Sordariomycetes</taxon>
        <taxon>Hypocreomycetidae</taxon>
        <taxon>Glomerellales</taxon>
        <taxon>Glomerellaceae</taxon>
        <taxon>Colletotrichum</taxon>
        <taxon>Colletotrichum acutatum species complex</taxon>
    </lineage>
</organism>
<dbReference type="Pfam" id="PF00096">
    <property type="entry name" value="zf-C2H2"/>
    <property type="match status" value="1"/>
</dbReference>
<keyword evidence="3" id="KW-1185">Reference proteome</keyword>
<dbReference type="RefSeq" id="XP_060387335.1">
    <property type="nucleotide sequence ID" value="XM_060517801.1"/>
</dbReference>
<feature type="domain" description="C2H2-type" evidence="1">
    <location>
        <begin position="12"/>
        <end position="35"/>
    </location>
</feature>
<accession>A0ABQ9RPH1</accession>
<dbReference type="GeneID" id="85402039"/>
<name>A0ABQ9RPH1_9PEZI</name>
<evidence type="ECO:0000313" key="3">
    <source>
        <dbReference type="Proteomes" id="UP001227543"/>
    </source>
</evidence>
<sequence length="121" mass="13198">MPAADTKAKLRCEAPGCVRAYSSPSNLKRHINSKHRQAVQMSCGKSFPNHQSNIKRHKKTCGCTVLVQPLVPAGGTDPGIPTTATANTMTTPTFDDTFDLILNDLKDAYHPVDNNLFGQFQ</sequence>
<protein>
    <recommendedName>
        <fullName evidence="1">C2H2-type domain-containing protein</fullName>
    </recommendedName>
</protein>
<dbReference type="PROSITE" id="PS00028">
    <property type="entry name" value="ZINC_FINGER_C2H2_1"/>
    <property type="match status" value="1"/>
</dbReference>
<dbReference type="InterPro" id="IPR013087">
    <property type="entry name" value="Znf_C2H2_type"/>
</dbReference>
<dbReference type="EMBL" id="MLFU01000004">
    <property type="protein sequence ID" value="KAK1509637.1"/>
    <property type="molecule type" value="Genomic_DNA"/>
</dbReference>
<proteinExistence type="predicted"/>